<evidence type="ECO:0000313" key="7">
    <source>
        <dbReference type="EMBL" id="CAD8386384.1"/>
    </source>
</evidence>
<keyword evidence="5 6" id="KW-0472">Membrane</keyword>
<dbReference type="InterPro" id="IPR032808">
    <property type="entry name" value="DoxX"/>
</dbReference>
<dbReference type="Pfam" id="PF07681">
    <property type="entry name" value="DoxX"/>
    <property type="match status" value="1"/>
</dbReference>
<evidence type="ECO:0000256" key="4">
    <source>
        <dbReference type="ARBA" id="ARBA00022989"/>
    </source>
</evidence>
<organism evidence="7">
    <name type="scientific">Pyrodinium bahamense</name>
    <dbReference type="NCBI Taxonomy" id="73915"/>
    <lineage>
        <taxon>Eukaryota</taxon>
        <taxon>Sar</taxon>
        <taxon>Alveolata</taxon>
        <taxon>Dinophyceae</taxon>
        <taxon>Gonyaulacales</taxon>
        <taxon>Pyrocystaceae</taxon>
        <taxon>Pyrodinium</taxon>
    </lineage>
</organism>
<name>A0A7S0B8F2_9DINO</name>
<feature type="transmembrane region" description="Helical" evidence="6">
    <location>
        <begin position="91"/>
        <end position="109"/>
    </location>
</feature>
<dbReference type="InterPro" id="IPR051907">
    <property type="entry name" value="DoxX-like_oxidoreductase"/>
</dbReference>
<dbReference type="GO" id="GO:0005886">
    <property type="term" value="C:plasma membrane"/>
    <property type="evidence" value="ECO:0007669"/>
    <property type="project" value="UniProtKB-SubCell"/>
</dbReference>
<feature type="transmembrane region" description="Helical" evidence="6">
    <location>
        <begin position="66"/>
        <end position="84"/>
    </location>
</feature>
<feature type="transmembrane region" description="Helical" evidence="6">
    <location>
        <begin position="129"/>
        <end position="151"/>
    </location>
</feature>
<evidence type="ECO:0000256" key="5">
    <source>
        <dbReference type="ARBA" id="ARBA00023136"/>
    </source>
</evidence>
<dbReference type="PANTHER" id="PTHR33452:SF1">
    <property type="entry name" value="INNER MEMBRANE PROTEIN YPHA-RELATED"/>
    <property type="match status" value="1"/>
</dbReference>
<accession>A0A7S0B8F2</accession>
<dbReference type="PANTHER" id="PTHR33452">
    <property type="entry name" value="OXIDOREDUCTASE CATD-RELATED"/>
    <property type="match status" value="1"/>
</dbReference>
<keyword evidence="2" id="KW-1003">Cell membrane</keyword>
<dbReference type="EMBL" id="HBEG01049322">
    <property type="protein sequence ID" value="CAD8386384.1"/>
    <property type="molecule type" value="Transcribed_RNA"/>
</dbReference>
<gene>
    <name evidence="7" type="ORF">PBAH0796_LOCUS30072</name>
</gene>
<evidence type="ECO:0000256" key="1">
    <source>
        <dbReference type="ARBA" id="ARBA00004651"/>
    </source>
</evidence>
<reference evidence="7" key="1">
    <citation type="submission" date="2021-01" db="EMBL/GenBank/DDBJ databases">
        <authorList>
            <person name="Corre E."/>
            <person name="Pelletier E."/>
            <person name="Niang G."/>
            <person name="Scheremetjew M."/>
            <person name="Finn R."/>
            <person name="Kale V."/>
            <person name="Holt S."/>
            <person name="Cochrane G."/>
            <person name="Meng A."/>
            <person name="Brown T."/>
            <person name="Cohen L."/>
        </authorList>
    </citation>
    <scope>NUCLEOTIDE SEQUENCE</scope>
    <source>
        <strain evidence="7">Pbaha01</strain>
    </source>
</reference>
<evidence type="ECO:0000256" key="2">
    <source>
        <dbReference type="ARBA" id="ARBA00022475"/>
    </source>
</evidence>
<protein>
    <recommendedName>
        <fullName evidence="8">DoxX family protein</fullName>
    </recommendedName>
</protein>
<sequence>MATPYRPLEEPSGPKASIASDVGALVLRIVVALCTIHHGLQKAQNPEGFATGMVAKWFPFLPSPLFWTYLATTVELVGPALLILGVFTRSAAFVLFATMCFANAFHFELTGFEKFPTGVPPGGAYAFEPSLLCGGCFFYLMCAGPGLFALVPRF</sequence>
<keyword evidence="4 6" id="KW-1133">Transmembrane helix</keyword>
<dbReference type="AlphaFoldDB" id="A0A7S0B8F2"/>
<evidence type="ECO:0000256" key="6">
    <source>
        <dbReference type="SAM" id="Phobius"/>
    </source>
</evidence>
<keyword evidence="3 6" id="KW-0812">Transmembrane</keyword>
<proteinExistence type="predicted"/>
<comment type="subcellular location">
    <subcellularLocation>
        <location evidence="1">Cell membrane</location>
        <topology evidence="1">Multi-pass membrane protein</topology>
    </subcellularLocation>
</comment>
<evidence type="ECO:0008006" key="8">
    <source>
        <dbReference type="Google" id="ProtNLM"/>
    </source>
</evidence>
<evidence type="ECO:0000256" key="3">
    <source>
        <dbReference type="ARBA" id="ARBA00022692"/>
    </source>
</evidence>